<reference evidence="6" key="1">
    <citation type="submission" date="2021-01" db="UniProtKB">
        <authorList>
            <consortium name="EnsemblMetazoa"/>
        </authorList>
    </citation>
    <scope>IDENTIFICATION</scope>
</reference>
<dbReference type="SMART" id="SM00248">
    <property type="entry name" value="ANK"/>
    <property type="match status" value="4"/>
</dbReference>
<dbReference type="PROSITE" id="PS50088">
    <property type="entry name" value="ANK_REPEAT"/>
    <property type="match status" value="1"/>
</dbReference>
<keyword evidence="1" id="KW-0677">Repeat</keyword>
<sequence length="806" mass="94276">MRESLKVFVLPCEDLGLWQEERNVIEQEIQERSFLLNQEREEIERENRFNAPVSRDYNKKQRRVKEMQKRVEQIIERENRITLNGRRKYLQCIKPNVNYYENCLPLWKLSNNQNVGSPNSRLMTLERQSSFVCSTTPRQTLTLSRQPQSSKTRFSRYMNELEPKKIESSTSLHLRPAPSEKRMQTTSLQYPDSSGMPEVQSEAKIEFKHLKDAEMEERVQWKTRVVLKKCLELCTPELKDELRKLDPEISEEALDKTMLRFMQFDSVRRSLTEVERVTNVMDPGLMTGERVKYYRDLVNNYLEERGLSDQHGPIKEEDLSFHKKIEEEDQATLDKFQEILKKKQEAAKVAKEAKDQESKRKEVLPQLPIKYSVHPTPYDRVGKIVAQVNASVAKSSVHIQPREHKSAFYNLSKRFDANLRRQHERKKVERENQTGPFIGNRTIVSVAKHRRYEASAMTLDERREYAEELMERFRQKTANAPMIDESAGHRVSADMYCKFLIDNAFDYGVSPRYVEEPRIRRKILEGSYPNYTVKEGELSVVLRLAWKGKLKKLRQVLKDKKFQKKINRIDGLKRTALHYAASWGCTRTLNILLRCPGVDVNMRDCHGKTPLYKAMEIGSIECVKSLIKAGADTRIKVQDSRDALIHLLHFYGDERFEMFKLLWDVSPRTNDNNKLGEMNILHKSLMSDKNIVLLKCIDYMLNQGCDVNAREGIGRTAAHIAVIDGREDILQLLMAHHMNPLYEDLDNKTVIDYTPTGTKIYDLLQNYFEYGPGDIAEASNLRDGKDKHNMRQAEEYRTKHFGHQFL</sequence>
<feature type="coiled-coil region" evidence="4">
    <location>
        <begin position="26"/>
        <end position="77"/>
    </location>
</feature>
<keyword evidence="4" id="KW-0175">Coiled coil</keyword>
<dbReference type="PANTHER" id="PTHR24171:SF8">
    <property type="entry name" value="BRCA1-ASSOCIATED RING DOMAIN PROTEIN 1"/>
    <property type="match status" value="1"/>
</dbReference>
<evidence type="ECO:0000256" key="2">
    <source>
        <dbReference type="ARBA" id="ARBA00023043"/>
    </source>
</evidence>
<dbReference type="PANTHER" id="PTHR24171">
    <property type="entry name" value="ANKYRIN REPEAT DOMAIN-CONTAINING PROTEIN 39-RELATED"/>
    <property type="match status" value="1"/>
</dbReference>
<dbReference type="Pfam" id="PF12796">
    <property type="entry name" value="Ank_2"/>
    <property type="match status" value="2"/>
</dbReference>
<evidence type="ECO:0000256" key="1">
    <source>
        <dbReference type="ARBA" id="ARBA00022737"/>
    </source>
</evidence>
<dbReference type="InterPro" id="IPR036770">
    <property type="entry name" value="Ankyrin_rpt-contain_sf"/>
</dbReference>
<dbReference type="SUPFAM" id="SSF48403">
    <property type="entry name" value="Ankyrin repeat"/>
    <property type="match status" value="1"/>
</dbReference>
<dbReference type="RefSeq" id="XP_066916883.1">
    <property type="nucleotide sequence ID" value="XM_067060782.1"/>
</dbReference>
<feature type="repeat" description="ANK" evidence="3">
    <location>
        <begin position="606"/>
        <end position="638"/>
    </location>
</feature>
<dbReference type="PROSITE" id="PS50297">
    <property type="entry name" value="ANK_REP_REGION"/>
    <property type="match status" value="1"/>
</dbReference>
<accession>A0A7M5V968</accession>
<keyword evidence="7" id="KW-1185">Reference proteome</keyword>
<dbReference type="GO" id="GO:0004842">
    <property type="term" value="F:ubiquitin-protein transferase activity"/>
    <property type="evidence" value="ECO:0007669"/>
    <property type="project" value="TreeGrafter"/>
</dbReference>
<dbReference type="EnsemblMetazoa" id="CLYHEMT009769.1">
    <property type="protein sequence ID" value="CLYHEMP009769.1"/>
    <property type="gene ID" value="CLYHEMG009769"/>
</dbReference>
<dbReference type="InterPro" id="IPR002110">
    <property type="entry name" value="Ankyrin_rpt"/>
</dbReference>
<dbReference type="GO" id="GO:0070531">
    <property type="term" value="C:BRCA1-A complex"/>
    <property type="evidence" value="ECO:0007669"/>
    <property type="project" value="TreeGrafter"/>
</dbReference>
<protein>
    <submittedName>
        <fullName evidence="6">Uncharacterized protein</fullName>
    </submittedName>
</protein>
<evidence type="ECO:0000256" key="3">
    <source>
        <dbReference type="PROSITE-ProRule" id="PRU00023"/>
    </source>
</evidence>
<dbReference type="GO" id="GO:0031436">
    <property type="term" value="C:BRCA1-BARD1 complex"/>
    <property type="evidence" value="ECO:0007669"/>
    <property type="project" value="TreeGrafter"/>
</dbReference>
<dbReference type="AlphaFoldDB" id="A0A7M5V968"/>
<organism evidence="6 7">
    <name type="scientific">Clytia hemisphaerica</name>
    <dbReference type="NCBI Taxonomy" id="252671"/>
    <lineage>
        <taxon>Eukaryota</taxon>
        <taxon>Metazoa</taxon>
        <taxon>Cnidaria</taxon>
        <taxon>Hydrozoa</taxon>
        <taxon>Hydroidolina</taxon>
        <taxon>Leptothecata</taxon>
        <taxon>Obeliida</taxon>
        <taxon>Clytiidae</taxon>
        <taxon>Clytia</taxon>
    </lineage>
</organism>
<evidence type="ECO:0000313" key="7">
    <source>
        <dbReference type="Proteomes" id="UP000594262"/>
    </source>
</evidence>
<dbReference type="Gene3D" id="1.25.40.20">
    <property type="entry name" value="Ankyrin repeat-containing domain"/>
    <property type="match status" value="1"/>
</dbReference>
<proteinExistence type="predicted"/>
<evidence type="ECO:0000256" key="4">
    <source>
        <dbReference type="SAM" id="Coils"/>
    </source>
</evidence>
<dbReference type="GeneID" id="136804041"/>
<evidence type="ECO:0000256" key="5">
    <source>
        <dbReference type="SAM" id="MobiDB-lite"/>
    </source>
</evidence>
<keyword evidence="2 3" id="KW-0040">ANK repeat</keyword>
<dbReference type="Proteomes" id="UP000594262">
    <property type="component" value="Unplaced"/>
</dbReference>
<feature type="region of interest" description="Disordered" evidence="5">
    <location>
        <begin position="165"/>
        <end position="198"/>
    </location>
</feature>
<name>A0A7M5V968_9CNID</name>
<dbReference type="OrthoDB" id="6022710at2759"/>
<feature type="coiled-coil region" evidence="4">
    <location>
        <begin position="333"/>
        <end position="360"/>
    </location>
</feature>
<evidence type="ECO:0000313" key="6">
    <source>
        <dbReference type="EnsemblMetazoa" id="CLYHEMP009769.1"/>
    </source>
</evidence>
<dbReference type="GO" id="GO:0085020">
    <property type="term" value="P:protein K6-linked ubiquitination"/>
    <property type="evidence" value="ECO:0007669"/>
    <property type="project" value="TreeGrafter"/>
</dbReference>